<accession>A0A655FY68</accession>
<reference evidence="2 3" key="1">
    <citation type="submission" date="2015-03" db="EMBL/GenBank/DDBJ databases">
        <authorList>
            <consortium name="Pathogen Informatics"/>
        </authorList>
    </citation>
    <scope>NUCLEOTIDE SEQUENCE [LARGE SCALE GENOMIC DNA]</scope>
    <source>
        <strain evidence="2 3">H09601792</strain>
    </source>
</reference>
<feature type="region of interest" description="Disordered" evidence="1">
    <location>
        <begin position="1"/>
        <end position="50"/>
    </location>
</feature>
<dbReference type="AlphaFoldDB" id="A0A655FY68"/>
<gene>
    <name evidence="2" type="ORF">ERS007688_04104</name>
</gene>
<evidence type="ECO:0000256" key="1">
    <source>
        <dbReference type="SAM" id="MobiDB-lite"/>
    </source>
</evidence>
<evidence type="ECO:0000313" key="2">
    <source>
        <dbReference type="EMBL" id="CFE78343.1"/>
    </source>
</evidence>
<name>A0A655FY68_MYCTX</name>
<organism evidence="2 3">
    <name type="scientific">Mycobacterium tuberculosis</name>
    <dbReference type="NCBI Taxonomy" id="1773"/>
    <lineage>
        <taxon>Bacteria</taxon>
        <taxon>Bacillati</taxon>
        <taxon>Actinomycetota</taxon>
        <taxon>Actinomycetes</taxon>
        <taxon>Mycobacteriales</taxon>
        <taxon>Mycobacteriaceae</taxon>
        <taxon>Mycobacterium</taxon>
        <taxon>Mycobacterium tuberculosis complex</taxon>
    </lineage>
</organism>
<sequence length="50" mass="5094">MAAPSAPRSTSGRPKVASSEATMTSELPTRPMPPPTQNPFTAAITGTAHS</sequence>
<protein>
    <submittedName>
        <fullName evidence="2">Uncharacterized protein</fullName>
    </submittedName>
</protein>
<evidence type="ECO:0000313" key="3">
    <source>
        <dbReference type="Proteomes" id="UP000046947"/>
    </source>
</evidence>
<dbReference type="Proteomes" id="UP000046947">
    <property type="component" value="Unassembled WGS sequence"/>
</dbReference>
<proteinExistence type="predicted"/>
<dbReference type="EMBL" id="CFOH01001078">
    <property type="protein sequence ID" value="CFE78343.1"/>
    <property type="molecule type" value="Genomic_DNA"/>
</dbReference>